<dbReference type="OrthoDB" id="243791at2"/>
<dbReference type="Pfam" id="PF10127">
    <property type="entry name" value="RlaP"/>
    <property type="match status" value="1"/>
</dbReference>
<proteinExistence type="predicted"/>
<name>A0A1Y6CVW9_9GAMM</name>
<dbReference type="InterPro" id="IPR018775">
    <property type="entry name" value="RlaP"/>
</dbReference>
<evidence type="ECO:0000313" key="1">
    <source>
        <dbReference type="EMBL" id="SMF94380.1"/>
    </source>
</evidence>
<keyword evidence="2" id="KW-1185">Reference proteome</keyword>
<organism evidence="1 2">
    <name type="scientific">Methylomagnum ishizawai</name>
    <dbReference type="NCBI Taxonomy" id="1760988"/>
    <lineage>
        <taxon>Bacteria</taxon>
        <taxon>Pseudomonadati</taxon>
        <taxon>Pseudomonadota</taxon>
        <taxon>Gammaproteobacteria</taxon>
        <taxon>Methylococcales</taxon>
        <taxon>Methylococcaceae</taxon>
        <taxon>Methylomagnum</taxon>
    </lineage>
</organism>
<evidence type="ECO:0000313" key="2">
    <source>
        <dbReference type="Proteomes" id="UP000192923"/>
    </source>
</evidence>
<reference evidence="1 2" key="1">
    <citation type="submission" date="2016-12" db="EMBL/GenBank/DDBJ databases">
        <authorList>
            <person name="Song W.-J."/>
            <person name="Kurnit D.M."/>
        </authorList>
    </citation>
    <scope>NUCLEOTIDE SEQUENCE [LARGE SCALE GENOMIC DNA]</scope>
    <source>
        <strain evidence="1 2">175</strain>
    </source>
</reference>
<dbReference type="EMBL" id="FXAM01000001">
    <property type="protein sequence ID" value="SMF94380.1"/>
    <property type="molecule type" value="Genomic_DNA"/>
</dbReference>
<keyword evidence="1" id="KW-0808">Transferase</keyword>
<dbReference type="STRING" id="1760988.SAMN02949497_1693"/>
<dbReference type="PANTHER" id="PTHR34817">
    <property type="entry name" value="NUCLEOTIDYLTRANSFERASE"/>
    <property type="match status" value="1"/>
</dbReference>
<protein>
    <submittedName>
        <fullName evidence="1">Predicted nucleotidyltransferase</fullName>
    </submittedName>
</protein>
<dbReference type="AlphaFoldDB" id="A0A1Y6CVW9"/>
<dbReference type="GO" id="GO:0016740">
    <property type="term" value="F:transferase activity"/>
    <property type="evidence" value="ECO:0007669"/>
    <property type="project" value="UniProtKB-KW"/>
</dbReference>
<sequence>MNYATLQTHHDSLLFEAVSGSHAYGLALPTSDTDLRGVFILPKRAFYGFDRTEQVSNPSQDETYYEVGRYAELLCRNNPNLLELLAIPPDCVRYRHPLMARFTPEMVLSKLCEQTFAGYAHAQIKKARGLNKKILNPVEPKRKTILDFCHVAEGQGSVPLVEWLRRRGWRQEDCGLAAVPHFRDGYALFHEVNPPPGEQYRGIVSGLDAQEVSLSSIPKPAVPAGLMHFNKDGYSAYCREYREYWDWVEKRNEARYQNTLDHGKHYDAKNLMHTFRLLHMALEIATEGRINVRRADREFLLCIRRGEFDYADLLGRADEKLAEVRAAYAVCALPEQPDVAAVEAVLAEIRESVYH</sequence>
<dbReference type="Proteomes" id="UP000192923">
    <property type="component" value="Unassembled WGS sequence"/>
</dbReference>
<gene>
    <name evidence="1" type="ORF">SAMN02949497_1693</name>
</gene>
<accession>A0A1Y6CVW9</accession>
<dbReference type="PANTHER" id="PTHR34817:SF1">
    <property type="entry name" value="NUCLEOTIDYLTRANSFERASE"/>
    <property type="match status" value="1"/>
</dbReference>
<dbReference type="RefSeq" id="WP_085211705.1">
    <property type="nucleotide sequence ID" value="NZ_FXAM01000001.1"/>
</dbReference>